<dbReference type="AlphaFoldDB" id="A0A3D9DMW2"/>
<evidence type="ECO:0000313" key="2">
    <source>
        <dbReference type="Proteomes" id="UP000257030"/>
    </source>
</evidence>
<name>A0A3D9DMW2_9FLAO</name>
<reference evidence="1 2" key="1">
    <citation type="journal article" date="2010" name="Syst. Appl. Microbiol.">
        <title>Four new species of Chryseobacterium from the rhizosphere of coastal sand dune plants, Chryseobacterium elymi sp. nov., Chryseobacterium hagamense sp. nov., Chryseobacterium lathyri sp. nov. and Chryseobacterium rhizosphaerae sp. nov.</title>
        <authorList>
            <person name="Cho S.H."/>
            <person name="Lee K.S."/>
            <person name="Shin D.S."/>
            <person name="Han J.H."/>
            <person name="Park K.S."/>
            <person name="Lee C.H."/>
            <person name="Park K.H."/>
            <person name="Kim S.B."/>
        </authorList>
    </citation>
    <scope>NUCLEOTIDE SEQUENCE [LARGE SCALE GENOMIC DNA]</scope>
    <source>
        <strain evidence="1 2">KCTC 22547</strain>
    </source>
</reference>
<proteinExistence type="predicted"/>
<protein>
    <submittedName>
        <fullName evidence="1">Uncharacterized protein</fullName>
    </submittedName>
</protein>
<dbReference type="Proteomes" id="UP000257030">
    <property type="component" value="Unassembled WGS sequence"/>
</dbReference>
<organism evidence="1 2">
    <name type="scientific">Chryseobacterium elymi</name>
    <dbReference type="NCBI Taxonomy" id="395936"/>
    <lineage>
        <taxon>Bacteria</taxon>
        <taxon>Pseudomonadati</taxon>
        <taxon>Bacteroidota</taxon>
        <taxon>Flavobacteriia</taxon>
        <taxon>Flavobacteriales</taxon>
        <taxon>Weeksellaceae</taxon>
        <taxon>Chryseobacterium group</taxon>
        <taxon>Chryseobacterium</taxon>
    </lineage>
</organism>
<evidence type="ECO:0000313" key="1">
    <source>
        <dbReference type="EMBL" id="REC79375.1"/>
    </source>
</evidence>
<gene>
    <name evidence="1" type="ORF">DRF60_05990</name>
</gene>
<dbReference type="EMBL" id="QNUH01000004">
    <property type="protein sequence ID" value="REC79375.1"/>
    <property type="molecule type" value="Genomic_DNA"/>
</dbReference>
<keyword evidence="2" id="KW-1185">Reference proteome</keyword>
<sequence length="70" mass="8071">MPTNLFVFNLLNLLCDVKKSGYLLRAELDLIFLIVSLFDTINPGKIMIMLPHEFRVFREHISFLAEGSKS</sequence>
<accession>A0A3D9DMW2</accession>
<comment type="caution">
    <text evidence="1">The sequence shown here is derived from an EMBL/GenBank/DDBJ whole genome shotgun (WGS) entry which is preliminary data.</text>
</comment>